<keyword evidence="6" id="KW-1185">Reference proteome</keyword>
<sequence>MPLSRVTNDLGGRLRRDEYTGSNRCWACTAVNVALSALVAVVLIPLSGVAAVVALTGALATVYFRGYLVPGTPELTKRYLPSRLLAWFGKQPLTVSREESTDAWLLSQGLLRESSDGDFALDPEFKASLAAVDPPQSPSASLARDILELPPTDGSFTSQQGRYTLSDDGDPIAAWPSSLALDADLRAKAVFSERYTGWNERPPDEIAALLRSVRATVDRCLRCDESTEYEQVTHETCCASVTVERLTCPQCDEPLVELRR</sequence>
<dbReference type="InterPro" id="IPR058674">
    <property type="entry name" value="DUF8054_N"/>
</dbReference>
<dbReference type="PaxDb" id="309800-C498_10191"/>
<evidence type="ECO:0000313" key="6">
    <source>
        <dbReference type="Proteomes" id="UP000008243"/>
    </source>
</evidence>
<feature type="domain" description="DUF8054" evidence="4">
    <location>
        <begin position="103"/>
        <end position="214"/>
    </location>
</feature>
<dbReference type="InterPro" id="IPR058675">
    <property type="entry name" value="DUF8054_C"/>
</dbReference>
<gene>
    <name evidence="5" type="ordered locus">HVO_A0310</name>
</gene>
<dbReference type="Pfam" id="PF26238">
    <property type="entry name" value="DUF8054_M"/>
    <property type="match status" value="1"/>
</dbReference>
<dbReference type="KEGG" id="hvo:HVO_A0310"/>
<feature type="domain" description="DUF8054" evidence="2">
    <location>
        <begin position="13"/>
        <end position="91"/>
    </location>
</feature>
<evidence type="ECO:0000256" key="1">
    <source>
        <dbReference type="SAM" id="Phobius"/>
    </source>
</evidence>
<name>D4GQY7_HALVD</name>
<accession>D4GQY7</accession>
<keyword evidence="1" id="KW-1133">Transmembrane helix</keyword>
<evidence type="ECO:0000259" key="4">
    <source>
        <dbReference type="Pfam" id="PF26238"/>
    </source>
</evidence>
<keyword evidence="1" id="KW-0812">Transmembrane</keyword>
<dbReference type="eggNOG" id="arCOG08109">
    <property type="taxonomic scope" value="Archaea"/>
</dbReference>
<dbReference type="Pfam" id="PF26236">
    <property type="entry name" value="DUF8054_N"/>
    <property type="match status" value="1"/>
</dbReference>
<evidence type="ECO:0000259" key="2">
    <source>
        <dbReference type="Pfam" id="PF26236"/>
    </source>
</evidence>
<dbReference type="HOGENOM" id="CLU_945324_0_0_2"/>
<geneLocation type="plasmid" evidence="5 6">
    <name>pHV4</name>
</geneLocation>
<organism evidence="5 6">
    <name type="scientific">Haloferax volcanii (strain ATCC 29605 / DSM 3757 / JCM 8879 / NBRC 14742 / NCIMB 2012 / VKM B-1768 / DS2)</name>
    <name type="common">Halobacterium volcanii</name>
    <dbReference type="NCBI Taxonomy" id="309800"/>
    <lineage>
        <taxon>Archaea</taxon>
        <taxon>Methanobacteriati</taxon>
        <taxon>Methanobacteriota</taxon>
        <taxon>Stenosarchaea group</taxon>
        <taxon>Halobacteria</taxon>
        <taxon>Halobacteriales</taxon>
        <taxon>Haloferacaceae</taxon>
        <taxon>Haloferax</taxon>
    </lineage>
</organism>
<reference evidence="5 6" key="1">
    <citation type="journal article" date="2010" name="PLoS ONE">
        <title>The complete genome sequence of Haloferax volcanii DS2, a model archaeon.</title>
        <authorList>
            <person name="Hartman A.L."/>
            <person name="Norais C."/>
            <person name="Badger J.H."/>
            <person name="Delmas S."/>
            <person name="Haldenby S."/>
            <person name="Madupu R."/>
            <person name="Robinson J."/>
            <person name="Khouri H."/>
            <person name="Ren Q."/>
            <person name="Lowe T.M."/>
            <person name="Maupin-Furlow J."/>
            <person name="Pohlschroder M."/>
            <person name="Daniels C."/>
            <person name="Pfeiffer F."/>
            <person name="Allers T."/>
            <person name="Eisen J.A."/>
        </authorList>
    </citation>
    <scope>NUCLEOTIDE SEQUENCE [LARGE SCALE GENOMIC DNA]</scope>
    <source>
        <strain evidence="6">ATCC 29605 / DSM 3757 / JCM 8879 / NBRC 14742 / NCIMB 2012 / VKM B-1768 / DS2</strain>
    </source>
</reference>
<protein>
    <submittedName>
        <fullName evidence="5">Uncharacterized protein</fullName>
    </submittedName>
</protein>
<feature type="transmembrane region" description="Helical" evidence="1">
    <location>
        <begin position="25"/>
        <end position="44"/>
    </location>
</feature>
<dbReference type="EnsemblBacteria" id="ADE02120">
    <property type="protein sequence ID" value="ADE02120"/>
    <property type="gene ID" value="HVO_A0310"/>
</dbReference>
<dbReference type="Pfam" id="PF26237">
    <property type="entry name" value="DUF8054_C"/>
    <property type="match status" value="1"/>
</dbReference>
<evidence type="ECO:0000259" key="3">
    <source>
        <dbReference type="Pfam" id="PF26237"/>
    </source>
</evidence>
<dbReference type="Proteomes" id="UP000008243">
    <property type="component" value="Plasmid pHV4"/>
</dbReference>
<feature type="domain" description="DUF8054" evidence="3">
    <location>
        <begin position="218"/>
        <end position="257"/>
    </location>
</feature>
<proteinExistence type="predicted"/>
<keyword evidence="5" id="KW-0614">Plasmid</keyword>
<keyword evidence="1" id="KW-0472">Membrane</keyword>
<dbReference type="EMBL" id="CP001955">
    <property type="protein sequence ID" value="ADE02120.1"/>
    <property type="molecule type" value="Genomic_DNA"/>
</dbReference>
<dbReference type="InterPro" id="IPR058775">
    <property type="entry name" value="DUF8054_M"/>
</dbReference>
<evidence type="ECO:0000313" key="5">
    <source>
        <dbReference type="EMBL" id="ADE02120.1"/>
    </source>
</evidence>
<dbReference type="AlphaFoldDB" id="D4GQY7"/>